<feature type="non-terminal residue" evidence="2">
    <location>
        <position position="118"/>
    </location>
</feature>
<dbReference type="EMBL" id="BGZK01006198">
    <property type="protein sequence ID" value="GBP17064.1"/>
    <property type="molecule type" value="Genomic_DNA"/>
</dbReference>
<organism evidence="2 3">
    <name type="scientific">Eumeta variegata</name>
    <name type="common">Bagworm moth</name>
    <name type="synonym">Eumeta japonica</name>
    <dbReference type="NCBI Taxonomy" id="151549"/>
    <lineage>
        <taxon>Eukaryota</taxon>
        <taxon>Metazoa</taxon>
        <taxon>Ecdysozoa</taxon>
        <taxon>Arthropoda</taxon>
        <taxon>Hexapoda</taxon>
        <taxon>Insecta</taxon>
        <taxon>Pterygota</taxon>
        <taxon>Neoptera</taxon>
        <taxon>Endopterygota</taxon>
        <taxon>Lepidoptera</taxon>
        <taxon>Glossata</taxon>
        <taxon>Ditrysia</taxon>
        <taxon>Tineoidea</taxon>
        <taxon>Psychidae</taxon>
        <taxon>Oiketicinae</taxon>
        <taxon>Eumeta</taxon>
    </lineage>
</organism>
<reference evidence="2 3" key="1">
    <citation type="journal article" date="2019" name="Commun. Biol.">
        <title>The bagworm genome reveals a unique fibroin gene that provides high tensile strength.</title>
        <authorList>
            <person name="Kono N."/>
            <person name="Nakamura H."/>
            <person name="Ohtoshi R."/>
            <person name="Tomita M."/>
            <person name="Numata K."/>
            <person name="Arakawa K."/>
        </authorList>
    </citation>
    <scope>NUCLEOTIDE SEQUENCE [LARGE SCALE GENOMIC DNA]</scope>
</reference>
<sequence>MHPGTGSVAGTRGAGGGGGGRRRDPAVYGCGITTTLHRSTGVSALHVHACDYTTGTARSDPPSPTFESLRETSDRPAMGDRTARAPSPRRARSARESATGPCRGAPPEPAFFSLRILK</sequence>
<keyword evidence="3" id="KW-1185">Reference proteome</keyword>
<accession>A0A4C1TT33</accession>
<dbReference type="Proteomes" id="UP000299102">
    <property type="component" value="Unassembled WGS sequence"/>
</dbReference>
<gene>
    <name evidence="2" type="ORF">EVAR_72696_1</name>
</gene>
<evidence type="ECO:0000256" key="1">
    <source>
        <dbReference type="SAM" id="MobiDB-lite"/>
    </source>
</evidence>
<feature type="compositionally biased region" description="Low complexity" evidence="1">
    <location>
        <begin position="1"/>
        <end position="11"/>
    </location>
</feature>
<feature type="compositionally biased region" description="Basic and acidic residues" evidence="1">
    <location>
        <begin position="68"/>
        <end position="83"/>
    </location>
</feature>
<dbReference type="AlphaFoldDB" id="A0A4C1TT33"/>
<evidence type="ECO:0000313" key="3">
    <source>
        <dbReference type="Proteomes" id="UP000299102"/>
    </source>
</evidence>
<name>A0A4C1TT33_EUMVA</name>
<feature type="region of interest" description="Disordered" evidence="1">
    <location>
        <begin position="53"/>
        <end position="118"/>
    </location>
</feature>
<feature type="region of interest" description="Disordered" evidence="1">
    <location>
        <begin position="1"/>
        <end position="28"/>
    </location>
</feature>
<comment type="caution">
    <text evidence="2">The sequence shown here is derived from an EMBL/GenBank/DDBJ whole genome shotgun (WGS) entry which is preliminary data.</text>
</comment>
<evidence type="ECO:0000313" key="2">
    <source>
        <dbReference type="EMBL" id="GBP17064.1"/>
    </source>
</evidence>
<protein>
    <submittedName>
        <fullName evidence="2">Uncharacterized protein</fullName>
    </submittedName>
</protein>
<proteinExistence type="predicted"/>